<organism evidence="5 6">
    <name type="scientific">Rhodopirellula baltica SH28</name>
    <dbReference type="NCBI Taxonomy" id="993517"/>
    <lineage>
        <taxon>Bacteria</taxon>
        <taxon>Pseudomonadati</taxon>
        <taxon>Planctomycetota</taxon>
        <taxon>Planctomycetia</taxon>
        <taxon>Pirellulales</taxon>
        <taxon>Pirellulaceae</taxon>
        <taxon>Rhodopirellula</taxon>
    </lineage>
</organism>
<dbReference type="InterPro" id="IPR048976">
    <property type="entry name" value="WHD_PKMT"/>
</dbReference>
<name>K5DJ60_RHOBT</name>
<evidence type="ECO:0000259" key="2">
    <source>
        <dbReference type="Pfam" id="PF10119"/>
    </source>
</evidence>
<dbReference type="AlphaFoldDB" id="K5DJ60"/>
<feature type="domain" description="Methyltransferase regulatory" evidence="2">
    <location>
        <begin position="243"/>
        <end position="325"/>
    </location>
</feature>
<evidence type="ECO:0000313" key="5">
    <source>
        <dbReference type="EMBL" id="EKK02889.1"/>
    </source>
</evidence>
<evidence type="ECO:0000313" key="6">
    <source>
        <dbReference type="Proteomes" id="UP000007993"/>
    </source>
</evidence>
<proteinExistence type="predicted"/>
<dbReference type="InterPro" id="IPR018773">
    <property type="entry name" value="MeTrfase_reg_dom_prd"/>
</dbReference>
<dbReference type="Pfam" id="PF10119">
    <property type="entry name" value="MethyTransf_Reg"/>
    <property type="match status" value="1"/>
</dbReference>
<dbReference type="CDD" id="cd02440">
    <property type="entry name" value="AdoMet_MTases"/>
    <property type="match status" value="1"/>
</dbReference>
<accession>K5DJ60</accession>
<feature type="region of interest" description="Disordered" evidence="1">
    <location>
        <begin position="1"/>
        <end position="34"/>
    </location>
</feature>
<dbReference type="EMBL" id="AMCW01000040">
    <property type="protein sequence ID" value="EKK02889.1"/>
    <property type="molecule type" value="Genomic_DNA"/>
</dbReference>
<dbReference type="SUPFAM" id="SSF53335">
    <property type="entry name" value="S-adenosyl-L-methionine-dependent methyltransferases"/>
    <property type="match status" value="1"/>
</dbReference>
<dbReference type="InterPro" id="IPR041698">
    <property type="entry name" value="Methyltransf_25"/>
</dbReference>
<dbReference type="Pfam" id="PF21782">
    <property type="entry name" value="WHD_PKMT"/>
    <property type="match status" value="1"/>
</dbReference>
<dbReference type="GO" id="GO:0008168">
    <property type="term" value="F:methyltransferase activity"/>
    <property type="evidence" value="ECO:0007669"/>
    <property type="project" value="UniProtKB-KW"/>
</dbReference>
<keyword evidence="5" id="KW-0489">Methyltransferase</keyword>
<dbReference type="Gene3D" id="3.40.50.150">
    <property type="entry name" value="Vaccinia Virus protein VP39"/>
    <property type="match status" value="1"/>
</dbReference>
<keyword evidence="5" id="KW-0808">Transferase</keyword>
<feature type="domain" description="Methyltransferase" evidence="3">
    <location>
        <begin position="73"/>
        <end position="170"/>
    </location>
</feature>
<evidence type="ECO:0000256" key="1">
    <source>
        <dbReference type="SAM" id="MobiDB-lite"/>
    </source>
</evidence>
<dbReference type="PANTHER" id="PTHR43667:SF2">
    <property type="entry name" value="FATTY ACID C-METHYL TRANSFERASE"/>
    <property type="match status" value="1"/>
</dbReference>
<protein>
    <submittedName>
        <fullName evidence="5">Methyltransferase domain protein</fullName>
    </submittedName>
</protein>
<dbReference type="Pfam" id="PF13649">
    <property type="entry name" value="Methyltransf_25"/>
    <property type="match status" value="1"/>
</dbReference>
<reference evidence="5 6" key="1">
    <citation type="journal article" date="2013" name="Mar. Genomics">
        <title>Expression of sulfatases in Rhodopirellula baltica and the diversity of sulfatases in the genus Rhodopirellula.</title>
        <authorList>
            <person name="Wegner C.E."/>
            <person name="Richter-Heitmann T."/>
            <person name="Klindworth A."/>
            <person name="Klockow C."/>
            <person name="Richter M."/>
            <person name="Achstetter T."/>
            <person name="Glockner F.O."/>
            <person name="Harder J."/>
        </authorList>
    </citation>
    <scope>NUCLEOTIDE SEQUENCE [LARGE SCALE GENOMIC DNA]</scope>
    <source>
        <strain evidence="5 6">SH28</strain>
    </source>
</reference>
<dbReference type="InterPro" id="IPR029063">
    <property type="entry name" value="SAM-dependent_MTases_sf"/>
</dbReference>
<evidence type="ECO:0000259" key="4">
    <source>
        <dbReference type="Pfam" id="PF21782"/>
    </source>
</evidence>
<gene>
    <name evidence="5" type="ORF">RBSH_01582</name>
</gene>
<sequence>MFPGIPSWPFIPKPSNHTMQPLEQTDAPAPETATPYDRVPYKSFPFRQSHPERLATIAKLYGIDSPSIAGCRVLEIGCASGGNILPMADRFRNSEFVGIDLSNAQISAGQKIAKEANLSNARLVHCDVRSIPSDLKDFDYIIAHGVFSWIPNDAQTALLDICGQLLTPLGIGYISYNTFPGWRMRGMIRDIMSYHTRKPGKPEDQVRKARALLNFLAESVPVDGNPYGMLLNTELEQLQDKEDYYLIHEHLEEVNEPIYFSEFAERIEKAGLQYLGEADFSVMAIENFSPSVASMLNNLSENIVEKEQYMDFVRNRMFRQTLVCRDSVPIDRGLSPARLRELHICSNTKPAEPIRSLSDNSPATFESGASVTKTTDPIVKAALAHLGTIWPNYISFGRLVAIARSLIAERASIVDTTGSSSEADRLGKSLLRCYATGHVELSIEPAQYSPTPPEQPRATDLARTMAGQIGFVTNLRHETVNLSDIEKRLLLKLDGTITVEHLVTEVCELMDQGLLIAHQNGEPVTDADICRAIADEVVRDSLSKFSKMALLIES</sequence>
<comment type="caution">
    <text evidence="5">The sequence shown here is derived from an EMBL/GenBank/DDBJ whole genome shotgun (WGS) entry which is preliminary data.</text>
</comment>
<evidence type="ECO:0000259" key="3">
    <source>
        <dbReference type="Pfam" id="PF13649"/>
    </source>
</evidence>
<feature type="domain" description="PKMT C-terminal winged helix" evidence="4">
    <location>
        <begin position="454"/>
        <end position="550"/>
    </location>
</feature>
<dbReference type="GO" id="GO:0032259">
    <property type="term" value="P:methylation"/>
    <property type="evidence" value="ECO:0007669"/>
    <property type="project" value="UniProtKB-KW"/>
</dbReference>
<dbReference type="Proteomes" id="UP000007993">
    <property type="component" value="Unassembled WGS sequence"/>
</dbReference>
<dbReference type="PANTHER" id="PTHR43667">
    <property type="entry name" value="CYCLOPROPANE-FATTY-ACYL-PHOSPHOLIPID SYNTHASE"/>
    <property type="match status" value="1"/>
</dbReference>
<dbReference type="PATRIC" id="fig|993517.3.peg.1724"/>
<dbReference type="InterPro" id="IPR050723">
    <property type="entry name" value="CFA/CMAS"/>
</dbReference>